<dbReference type="PANTHER" id="PTHR46111:SF1">
    <property type="entry name" value="RIBOSOMAL RNA SMALL SUBUNIT METHYLTRANSFERASE I"/>
    <property type="match status" value="1"/>
</dbReference>
<comment type="similarity">
    <text evidence="6">Belongs to the methyltransferase superfamily. RsmI family.</text>
</comment>
<comment type="caution">
    <text evidence="8">The sequence shown here is derived from an EMBL/GenBank/DDBJ whole genome shotgun (WGS) entry which is preliminary data.</text>
</comment>
<dbReference type="EC" id="2.1.1.198" evidence="6"/>
<dbReference type="CDD" id="cd11648">
    <property type="entry name" value="RsmI"/>
    <property type="match status" value="1"/>
</dbReference>
<dbReference type="SUPFAM" id="SSF53790">
    <property type="entry name" value="Tetrapyrrole methylase"/>
    <property type="match status" value="1"/>
</dbReference>
<evidence type="ECO:0000313" key="8">
    <source>
        <dbReference type="EMBL" id="GAA0320933.1"/>
    </source>
</evidence>
<evidence type="ECO:0000256" key="5">
    <source>
        <dbReference type="ARBA" id="ARBA00022691"/>
    </source>
</evidence>
<dbReference type="Gene3D" id="3.40.1010.10">
    <property type="entry name" value="Cobalt-precorrin-4 Transmethylase, Domain 1"/>
    <property type="match status" value="1"/>
</dbReference>
<dbReference type="RefSeq" id="WP_343796804.1">
    <property type="nucleotide sequence ID" value="NZ_BAAADJ010000008.1"/>
</dbReference>
<proteinExistence type="inferred from homology"/>
<dbReference type="InterPro" id="IPR035996">
    <property type="entry name" value="4pyrrol_Methylase_sf"/>
</dbReference>
<feature type="domain" description="Tetrapyrrole methylase" evidence="7">
    <location>
        <begin position="15"/>
        <end position="213"/>
    </location>
</feature>
<keyword evidence="4 6" id="KW-0808">Transferase</keyword>
<protein>
    <recommendedName>
        <fullName evidence="6">Ribosomal RNA small subunit methyltransferase I</fullName>
        <ecNumber evidence="6">2.1.1.198</ecNumber>
    </recommendedName>
    <alternativeName>
        <fullName evidence="6">16S rRNA 2'-O-ribose C1402 methyltransferase</fullName>
    </alternativeName>
    <alternativeName>
        <fullName evidence="6">rRNA (cytidine-2'-O-)-methyltransferase RsmI</fullName>
    </alternativeName>
</protein>
<evidence type="ECO:0000313" key="9">
    <source>
        <dbReference type="Proteomes" id="UP001500782"/>
    </source>
</evidence>
<accession>A0ABN0VZA3</accession>
<evidence type="ECO:0000256" key="1">
    <source>
        <dbReference type="ARBA" id="ARBA00022490"/>
    </source>
</evidence>
<evidence type="ECO:0000256" key="2">
    <source>
        <dbReference type="ARBA" id="ARBA00022552"/>
    </source>
</evidence>
<evidence type="ECO:0000256" key="4">
    <source>
        <dbReference type="ARBA" id="ARBA00022679"/>
    </source>
</evidence>
<dbReference type="InterPro" id="IPR014777">
    <property type="entry name" value="4pyrrole_Mease_sub1"/>
</dbReference>
<comment type="catalytic activity">
    <reaction evidence="6">
        <text>cytidine(1402) in 16S rRNA + S-adenosyl-L-methionine = 2'-O-methylcytidine(1402) in 16S rRNA + S-adenosyl-L-homocysteine + H(+)</text>
        <dbReference type="Rhea" id="RHEA:42924"/>
        <dbReference type="Rhea" id="RHEA-COMP:10285"/>
        <dbReference type="Rhea" id="RHEA-COMP:10286"/>
        <dbReference type="ChEBI" id="CHEBI:15378"/>
        <dbReference type="ChEBI" id="CHEBI:57856"/>
        <dbReference type="ChEBI" id="CHEBI:59789"/>
        <dbReference type="ChEBI" id="CHEBI:74495"/>
        <dbReference type="ChEBI" id="CHEBI:82748"/>
        <dbReference type="EC" id="2.1.1.198"/>
    </reaction>
</comment>
<sequence>MWKQKSYKQEDRGALYLVPTPIGNLKDMTFRAIEVLKEADLIAAEDTRNTIKLCNHFEIQTSLVSYHEHNKETSGEKLIASILEGKKVALVSDAGLPAISDPGWELVAKCKEERIPVIALPGANAGITALIASGIMPQPFYFHGFLNRNKKDRKRELEGLRGKQETLIFYEAPHRIKQTLEDLLTTFGIRKATICRELTKVHEEYLHGTLEELVTLLQEEPLKGEICLIVEGSTEEISELEDLWWGSLSVVEHVNFYIEEKGLSSKEAIKQTAIDRSMPKRDVYQTFHVQET</sequence>
<keyword evidence="3 6" id="KW-0489">Methyltransferase</keyword>
<name>A0ABN0VZA3_9BACI</name>
<dbReference type="InterPro" id="IPR014776">
    <property type="entry name" value="4pyrrole_Mease_sub2"/>
</dbReference>
<dbReference type="Proteomes" id="UP001500782">
    <property type="component" value="Unassembled WGS sequence"/>
</dbReference>
<dbReference type="Pfam" id="PF00590">
    <property type="entry name" value="TP_methylase"/>
    <property type="match status" value="1"/>
</dbReference>
<comment type="subcellular location">
    <subcellularLocation>
        <location evidence="6">Cytoplasm</location>
    </subcellularLocation>
</comment>
<dbReference type="PANTHER" id="PTHR46111">
    <property type="entry name" value="RIBOSOMAL RNA SMALL SUBUNIT METHYLTRANSFERASE I"/>
    <property type="match status" value="1"/>
</dbReference>
<dbReference type="NCBIfam" id="TIGR00096">
    <property type="entry name" value="16S rRNA (cytidine(1402)-2'-O)-methyltransferase"/>
    <property type="match status" value="1"/>
</dbReference>
<dbReference type="InterPro" id="IPR000878">
    <property type="entry name" value="4pyrrol_Mease"/>
</dbReference>
<comment type="function">
    <text evidence="6">Catalyzes the 2'-O-methylation of the ribose of cytidine 1402 (C1402) in 16S rRNA.</text>
</comment>
<dbReference type="EMBL" id="BAAADJ010000008">
    <property type="protein sequence ID" value="GAA0320933.1"/>
    <property type="molecule type" value="Genomic_DNA"/>
</dbReference>
<reference evidence="8 9" key="1">
    <citation type="journal article" date="2019" name="Int. J. Syst. Evol. Microbiol.">
        <title>The Global Catalogue of Microorganisms (GCM) 10K type strain sequencing project: providing services to taxonomists for standard genome sequencing and annotation.</title>
        <authorList>
            <consortium name="The Broad Institute Genomics Platform"/>
            <consortium name="The Broad Institute Genome Sequencing Center for Infectious Disease"/>
            <person name="Wu L."/>
            <person name="Ma J."/>
        </authorList>
    </citation>
    <scope>NUCLEOTIDE SEQUENCE [LARGE SCALE GENOMIC DNA]</scope>
    <source>
        <strain evidence="8 9">JCM 9731</strain>
    </source>
</reference>
<dbReference type="PROSITE" id="PS01296">
    <property type="entry name" value="RSMI"/>
    <property type="match status" value="1"/>
</dbReference>
<dbReference type="PIRSF" id="PIRSF005917">
    <property type="entry name" value="MTase_YraL"/>
    <property type="match status" value="1"/>
</dbReference>
<evidence type="ECO:0000256" key="6">
    <source>
        <dbReference type="HAMAP-Rule" id="MF_01877"/>
    </source>
</evidence>
<evidence type="ECO:0000259" key="7">
    <source>
        <dbReference type="Pfam" id="PF00590"/>
    </source>
</evidence>
<dbReference type="InterPro" id="IPR018063">
    <property type="entry name" value="SAM_MeTrfase_RsmI_CS"/>
</dbReference>
<dbReference type="Gene3D" id="3.30.950.10">
    <property type="entry name" value="Methyltransferase, Cobalt-precorrin-4 Transmethylase, Domain 2"/>
    <property type="match status" value="1"/>
</dbReference>
<organism evidence="8 9">
    <name type="scientific">Bacillus carboniphilus</name>
    <dbReference type="NCBI Taxonomy" id="86663"/>
    <lineage>
        <taxon>Bacteria</taxon>
        <taxon>Bacillati</taxon>
        <taxon>Bacillota</taxon>
        <taxon>Bacilli</taxon>
        <taxon>Bacillales</taxon>
        <taxon>Bacillaceae</taxon>
        <taxon>Bacillus</taxon>
    </lineage>
</organism>
<dbReference type="InterPro" id="IPR008189">
    <property type="entry name" value="rRNA_ssu_MeTfrase_I"/>
</dbReference>
<keyword evidence="2 6" id="KW-0698">rRNA processing</keyword>
<gene>
    <name evidence="6 8" type="primary">rsmI</name>
    <name evidence="8" type="ORF">GCM10008967_09340</name>
</gene>
<evidence type="ECO:0000256" key="3">
    <source>
        <dbReference type="ARBA" id="ARBA00022603"/>
    </source>
</evidence>
<keyword evidence="5 6" id="KW-0949">S-adenosyl-L-methionine</keyword>
<keyword evidence="1 6" id="KW-0963">Cytoplasm</keyword>
<dbReference type="HAMAP" id="MF_01877">
    <property type="entry name" value="16SrRNA_methyltr_I"/>
    <property type="match status" value="1"/>
</dbReference>
<keyword evidence="9" id="KW-1185">Reference proteome</keyword>